<accession>A0A4U5LVZ4</accession>
<feature type="signal peptide" evidence="2">
    <location>
        <begin position="1"/>
        <end position="26"/>
    </location>
</feature>
<evidence type="ECO:0000256" key="1">
    <source>
        <dbReference type="SAM" id="MobiDB-lite"/>
    </source>
</evidence>
<protein>
    <submittedName>
        <fullName evidence="3">Uncharacterized protein</fullName>
    </submittedName>
</protein>
<gene>
    <name evidence="3" type="ORF">L596_027576</name>
</gene>
<dbReference type="Proteomes" id="UP000298663">
    <property type="component" value="Unassembled WGS sequence"/>
</dbReference>
<keyword evidence="4" id="KW-1185">Reference proteome</keyword>
<reference evidence="3 4" key="2">
    <citation type="journal article" date="2019" name="G3 (Bethesda)">
        <title>Hybrid Assembly of the Genome of the Entomopathogenic Nematode Steinernema carpocapsae Identifies the X-Chromosome.</title>
        <authorList>
            <person name="Serra L."/>
            <person name="Macchietto M."/>
            <person name="Macias-Munoz A."/>
            <person name="McGill C.J."/>
            <person name="Rodriguez I.M."/>
            <person name="Rodriguez B."/>
            <person name="Murad R."/>
            <person name="Mortazavi A."/>
        </authorList>
    </citation>
    <scope>NUCLEOTIDE SEQUENCE [LARGE SCALE GENOMIC DNA]</scope>
    <source>
        <strain evidence="3 4">ALL</strain>
    </source>
</reference>
<proteinExistence type="predicted"/>
<feature type="region of interest" description="Disordered" evidence="1">
    <location>
        <begin position="157"/>
        <end position="213"/>
    </location>
</feature>
<comment type="caution">
    <text evidence="3">The sequence shown here is derived from an EMBL/GenBank/DDBJ whole genome shotgun (WGS) entry which is preliminary data.</text>
</comment>
<dbReference type="AlphaFoldDB" id="A0A4U5LVZ4"/>
<name>A0A4U5LVZ4_STECR</name>
<keyword evidence="2" id="KW-0732">Signal</keyword>
<evidence type="ECO:0000313" key="3">
    <source>
        <dbReference type="EMBL" id="TKR60312.1"/>
    </source>
</evidence>
<evidence type="ECO:0000256" key="2">
    <source>
        <dbReference type="SAM" id="SignalP"/>
    </source>
</evidence>
<dbReference type="EMBL" id="AZBU02000011">
    <property type="protein sequence ID" value="TKR60312.1"/>
    <property type="molecule type" value="Genomic_DNA"/>
</dbReference>
<sequence>MTMSSFLAALYLTLCIFLGFASVGSGVGIGEGVQPNPPTRIPIGNGVSVPTTLEPIVIPIGQGSPVPTTPEYWKEYCDWLYYKQKTVKPGPIPCWWATTLPPAVTLPTVNLPTKPASSCVQIKPGDNFWADWVRAILSGKLPCLGVVERSDSSAYEKTHSLSKPLNIPKDPLGPLGRGSVPSNPGTVQPKKLSKPIGQGTSGTTKQRRYGIVR</sequence>
<evidence type="ECO:0000313" key="4">
    <source>
        <dbReference type="Proteomes" id="UP000298663"/>
    </source>
</evidence>
<reference evidence="3 4" key="1">
    <citation type="journal article" date="2015" name="Genome Biol.">
        <title>Comparative genomics of Steinernema reveals deeply conserved gene regulatory networks.</title>
        <authorList>
            <person name="Dillman A.R."/>
            <person name="Macchietto M."/>
            <person name="Porter C.F."/>
            <person name="Rogers A."/>
            <person name="Williams B."/>
            <person name="Antoshechkin I."/>
            <person name="Lee M.M."/>
            <person name="Goodwin Z."/>
            <person name="Lu X."/>
            <person name="Lewis E.E."/>
            <person name="Goodrich-Blair H."/>
            <person name="Stock S.P."/>
            <person name="Adams B.J."/>
            <person name="Sternberg P.W."/>
            <person name="Mortazavi A."/>
        </authorList>
    </citation>
    <scope>NUCLEOTIDE SEQUENCE [LARGE SCALE GENOMIC DNA]</scope>
    <source>
        <strain evidence="3 4">ALL</strain>
    </source>
</reference>
<organism evidence="3 4">
    <name type="scientific">Steinernema carpocapsae</name>
    <name type="common">Entomopathogenic nematode</name>
    <dbReference type="NCBI Taxonomy" id="34508"/>
    <lineage>
        <taxon>Eukaryota</taxon>
        <taxon>Metazoa</taxon>
        <taxon>Ecdysozoa</taxon>
        <taxon>Nematoda</taxon>
        <taxon>Chromadorea</taxon>
        <taxon>Rhabditida</taxon>
        <taxon>Tylenchina</taxon>
        <taxon>Panagrolaimomorpha</taxon>
        <taxon>Strongyloidoidea</taxon>
        <taxon>Steinernematidae</taxon>
        <taxon>Steinernema</taxon>
    </lineage>
</organism>
<feature type="chain" id="PRO_5020393299" evidence="2">
    <location>
        <begin position="27"/>
        <end position="213"/>
    </location>
</feature>